<comment type="pathway">
    <text evidence="1">Cofactor biosynthesis; adenosylcobalamin biosynthesis.</text>
</comment>
<dbReference type="Pfam" id="PF02571">
    <property type="entry name" value="CbiJ"/>
    <property type="match status" value="1"/>
</dbReference>
<dbReference type="PROSITE" id="PS51014">
    <property type="entry name" value="COBK_CBIJ"/>
    <property type="match status" value="1"/>
</dbReference>
<dbReference type="InterPro" id="IPR003723">
    <property type="entry name" value="Precorrin-6x_reduct"/>
</dbReference>
<evidence type="ECO:0000256" key="3">
    <source>
        <dbReference type="ARBA" id="ARBA00023002"/>
    </source>
</evidence>
<organism evidence="4 5">
    <name type="scientific">Roseovarius pacificus</name>
    <dbReference type="NCBI Taxonomy" id="337701"/>
    <lineage>
        <taxon>Bacteria</taxon>
        <taxon>Pseudomonadati</taxon>
        <taxon>Pseudomonadota</taxon>
        <taxon>Alphaproteobacteria</taxon>
        <taxon>Rhodobacterales</taxon>
        <taxon>Roseobacteraceae</taxon>
        <taxon>Roseovarius</taxon>
    </lineage>
</organism>
<dbReference type="NCBIfam" id="NF005968">
    <property type="entry name" value="PRK08057.1-2"/>
    <property type="match status" value="1"/>
</dbReference>
<dbReference type="PANTHER" id="PTHR36925:SF1">
    <property type="entry name" value="COBALT-PRECORRIN-6A REDUCTASE"/>
    <property type="match status" value="1"/>
</dbReference>
<proteinExistence type="predicted"/>
<keyword evidence="5" id="KW-1185">Reference proteome</keyword>
<dbReference type="EMBL" id="FRBR01000001">
    <property type="protein sequence ID" value="SHL18994.1"/>
    <property type="molecule type" value="Genomic_DNA"/>
</dbReference>
<dbReference type="GO" id="GO:0016994">
    <property type="term" value="F:precorrin-6A reductase activity"/>
    <property type="evidence" value="ECO:0007669"/>
    <property type="project" value="InterPro"/>
</dbReference>
<protein>
    <submittedName>
        <fullName evidence="4">Precorrin-6A/cobalt-precorrin-6A reductase</fullName>
    </submittedName>
</protein>
<evidence type="ECO:0000313" key="5">
    <source>
        <dbReference type="Proteomes" id="UP000183974"/>
    </source>
</evidence>
<sequence length="242" mass="25959">MTLLLLAGTTEAQRIAQALAGQGISAVASLSGATRMPKPLGLPTRVGGFGGEAGFRACLADLGITAVLDATHPFAADISHRTARVCAELDLPYCQVLRPEWRPEPGDDWVFLDHEDEAGQHIPPGSTVFLATGRQTLERFAGLSACHLICRVVDPPEGPFPFPKGDFLVGRPPFQVESERETFARLEVDWLVVKNAGGEASRAKLTAARELDIRVAMLNRPAQPDAECVETVQAALDWVAAL</sequence>
<dbReference type="GO" id="GO:0009236">
    <property type="term" value="P:cobalamin biosynthetic process"/>
    <property type="evidence" value="ECO:0007669"/>
    <property type="project" value="UniProtKB-UniPathway"/>
</dbReference>
<evidence type="ECO:0000313" key="4">
    <source>
        <dbReference type="EMBL" id="SHL18994.1"/>
    </source>
</evidence>
<keyword evidence="3" id="KW-0560">Oxidoreductase</keyword>
<evidence type="ECO:0000256" key="1">
    <source>
        <dbReference type="ARBA" id="ARBA00004953"/>
    </source>
</evidence>
<accession>A0A1M6YL14</accession>
<evidence type="ECO:0000256" key="2">
    <source>
        <dbReference type="ARBA" id="ARBA00022573"/>
    </source>
</evidence>
<dbReference type="RefSeq" id="WP_073033217.1">
    <property type="nucleotide sequence ID" value="NZ_BMLR01000001.1"/>
</dbReference>
<dbReference type="STRING" id="337701.SAMN05444398_101917"/>
<name>A0A1M6YL14_9RHOB</name>
<dbReference type="PANTHER" id="PTHR36925">
    <property type="entry name" value="COBALT-PRECORRIN-6A REDUCTASE"/>
    <property type="match status" value="1"/>
</dbReference>
<gene>
    <name evidence="4" type="ORF">SAMN05444398_101917</name>
</gene>
<keyword evidence="2" id="KW-0169">Cobalamin biosynthesis</keyword>
<dbReference type="AlphaFoldDB" id="A0A1M6YL14"/>
<reference evidence="4 5" key="1">
    <citation type="submission" date="2016-11" db="EMBL/GenBank/DDBJ databases">
        <authorList>
            <person name="Jaros S."/>
            <person name="Januszkiewicz K."/>
            <person name="Wedrychowicz H."/>
        </authorList>
    </citation>
    <scope>NUCLEOTIDE SEQUENCE [LARGE SCALE GENOMIC DNA]</scope>
    <source>
        <strain evidence="4 5">DSM 29589</strain>
    </source>
</reference>
<dbReference type="UniPathway" id="UPA00148"/>
<dbReference type="Proteomes" id="UP000183974">
    <property type="component" value="Unassembled WGS sequence"/>
</dbReference>
<dbReference type="OrthoDB" id="5183775at2"/>